<dbReference type="GO" id="GO:0005737">
    <property type="term" value="C:cytoplasm"/>
    <property type="evidence" value="ECO:0007669"/>
    <property type="project" value="UniProtKB-SubCell"/>
</dbReference>
<accession>A0A4S8QN53</accession>
<keyword evidence="4 11" id="KW-0963">Cytoplasm</keyword>
<keyword evidence="6 11" id="KW-0547">Nucleotide-binding</keyword>
<dbReference type="InterPro" id="IPR014729">
    <property type="entry name" value="Rossmann-like_a/b/a_fold"/>
</dbReference>
<dbReference type="InterPro" id="IPR035684">
    <property type="entry name" value="ArgRS_core"/>
</dbReference>
<dbReference type="RefSeq" id="WP_136533210.1">
    <property type="nucleotide sequence ID" value="NZ_STGY01000010.1"/>
</dbReference>
<evidence type="ECO:0000256" key="7">
    <source>
        <dbReference type="ARBA" id="ARBA00022840"/>
    </source>
</evidence>
<evidence type="ECO:0000256" key="12">
    <source>
        <dbReference type="RuleBase" id="RU363038"/>
    </source>
</evidence>
<evidence type="ECO:0000256" key="9">
    <source>
        <dbReference type="ARBA" id="ARBA00023146"/>
    </source>
</evidence>
<dbReference type="PROSITE" id="PS00178">
    <property type="entry name" value="AA_TRNA_LIGASE_I"/>
    <property type="match status" value="1"/>
</dbReference>
<evidence type="ECO:0000256" key="11">
    <source>
        <dbReference type="HAMAP-Rule" id="MF_00123"/>
    </source>
</evidence>
<dbReference type="Pfam" id="PF05746">
    <property type="entry name" value="DALR_1"/>
    <property type="match status" value="1"/>
</dbReference>
<keyword evidence="8 11" id="KW-0648">Protein biosynthesis</keyword>
<comment type="subunit">
    <text evidence="3 11">Monomer.</text>
</comment>
<dbReference type="Pfam" id="PF00750">
    <property type="entry name" value="tRNA-synt_1d"/>
    <property type="match status" value="1"/>
</dbReference>
<dbReference type="PRINTS" id="PR01038">
    <property type="entry name" value="TRNASYNTHARG"/>
</dbReference>
<keyword evidence="9 11" id="KW-0030">Aminoacyl-tRNA synthetase</keyword>
<name>A0A4S8QN53_9ACTN</name>
<dbReference type="Gene3D" id="3.30.1360.70">
    <property type="entry name" value="Arginyl tRNA synthetase N-terminal domain"/>
    <property type="match status" value="1"/>
</dbReference>
<evidence type="ECO:0000313" key="16">
    <source>
        <dbReference type="Proteomes" id="UP000308760"/>
    </source>
</evidence>
<dbReference type="Pfam" id="PF03485">
    <property type="entry name" value="Arg_tRNA_synt_N"/>
    <property type="match status" value="1"/>
</dbReference>
<evidence type="ECO:0000256" key="5">
    <source>
        <dbReference type="ARBA" id="ARBA00022598"/>
    </source>
</evidence>
<reference evidence="16" key="1">
    <citation type="submission" date="2019-04" db="EMBL/GenBank/DDBJ databases">
        <title>Nocardioides xinjiangensis sp. nov.</title>
        <authorList>
            <person name="Liu S."/>
        </authorList>
    </citation>
    <scope>NUCLEOTIDE SEQUENCE [LARGE SCALE GENOMIC DNA]</scope>
    <source>
        <strain evidence="16">18</strain>
    </source>
</reference>
<evidence type="ECO:0000259" key="14">
    <source>
        <dbReference type="SMART" id="SM01016"/>
    </source>
</evidence>
<dbReference type="SUPFAM" id="SSF55190">
    <property type="entry name" value="Arginyl-tRNA synthetase (ArgRS), N-terminal 'additional' domain"/>
    <property type="match status" value="1"/>
</dbReference>
<comment type="caution">
    <text evidence="11">Lacks conserved residue(s) required for the propagation of feature annotation.</text>
</comment>
<dbReference type="InterPro" id="IPR008909">
    <property type="entry name" value="DALR_anticod-bd"/>
</dbReference>
<dbReference type="GO" id="GO:0004814">
    <property type="term" value="F:arginine-tRNA ligase activity"/>
    <property type="evidence" value="ECO:0007669"/>
    <property type="project" value="UniProtKB-UniRule"/>
</dbReference>
<evidence type="ECO:0000256" key="6">
    <source>
        <dbReference type="ARBA" id="ARBA00022741"/>
    </source>
</evidence>
<dbReference type="SUPFAM" id="SSF47323">
    <property type="entry name" value="Anticodon-binding domain of a subclass of class I aminoacyl-tRNA synthetases"/>
    <property type="match status" value="1"/>
</dbReference>
<dbReference type="CDD" id="cd00671">
    <property type="entry name" value="ArgRS_core"/>
    <property type="match status" value="1"/>
</dbReference>
<dbReference type="AlphaFoldDB" id="A0A4S8QN53"/>
<evidence type="ECO:0000256" key="2">
    <source>
        <dbReference type="ARBA" id="ARBA00005594"/>
    </source>
</evidence>
<feature type="domain" description="DALR anticodon binding" evidence="13">
    <location>
        <begin position="427"/>
        <end position="549"/>
    </location>
</feature>
<dbReference type="FunFam" id="3.40.50.620:FF:000062">
    <property type="entry name" value="Arginine--tRNA ligase"/>
    <property type="match status" value="1"/>
</dbReference>
<dbReference type="Proteomes" id="UP000308760">
    <property type="component" value="Unassembled WGS sequence"/>
</dbReference>
<evidence type="ECO:0000256" key="10">
    <source>
        <dbReference type="ARBA" id="ARBA00049339"/>
    </source>
</evidence>
<dbReference type="GO" id="GO:0006420">
    <property type="term" value="P:arginyl-tRNA aminoacylation"/>
    <property type="evidence" value="ECO:0007669"/>
    <property type="project" value="UniProtKB-UniRule"/>
</dbReference>
<dbReference type="Gene3D" id="1.10.730.10">
    <property type="entry name" value="Isoleucyl-tRNA Synthetase, Domain 1"/>
    <property type="match status" value="1"/>
</dbReference>
<dbReference type="InterPro" id="IPR009080">
    <property type="entry name" value="tRNAsynth_Ia_anticodon-bd"/>
</dbReference>
<keyword evidence="16" id="KW-1185">Reference proteome</keyword>
<reference evidence="15 16" key="2">
    <citation type="submission" date="2019-05" db="EMBL/GenBank/DDBJ databases">
        <title>Glycomyces buryatensis sp. nov.</title>
        <authorList>
            <person name="Nikitina E."/>
        </authorList>
    </citation>
    <scope>NUCLEOTIDE SEQUENCE [LARGE SCALE GENOMIC DNA]</scope>
    <source>
        <strain evidence="15 16">18</strain>
    </source>
</reference>
<keyword evidence="5 11" id="KW-0436">Ligase</keyword>
<organism evidence="15 16">
    <name type="scientific">Glycomyces buryatensis</name>
    <dbReference type="NCBI Taxonomy" id="2570927"/>
    <lineage>
        <taxon>Bacteria</taxon>
        <taxon>Bacillati</taxon>
        <taxon>Actinomycetota</taxon>
        <taxon>Actinomycetes</taxon>
        <taxon>Glycomycetales</taxon>
        <taxon>Glycomycetaceae</taxon>
        <taxon>Glycomyces</taxon>
    </lineage>
</organism>
<dbReference type="SMART" id="SM00836">
    <property type="entry name" value="DALR_1"/>
    <property type="match status" value="1"/>
</dbReference>
<dbReference type="EMBL" id="STGY01000010">
    <property type="protein sequence ID" value="THV42879.1"/>
    <property type="molecule type" value="Genomic_DNA"/>
</dbReference>
<dbReference type="NCBIfam" id="TIGR00456">
    <property type="entry name" value="argS"/>
    <property type="match status" value="1"/>
</dbReference>
<dbReference type="SMART" id="SM01016">
    <property type="entry name" value="Arg_tRNA_synt_N"/>
    <property type="match status" value="1"/>
</dbReference>
<dbReference type="HAMAP" id="MF_00123">
    <property type="entry name" value="Arg_tRNA_synth"/>
    <property type="match status" value="1"/>
</dbReference>
<comment type="catalytic activity">
    <reaction evidence="10 11">
        <text>tRNA(Arg) + L-arginine + ATP = L-arginyl-tRNA(Arg) + AMP + diphosphate</text>
        <dbReference type="Rhea" id="RHEA:20301"/>
        <dbReference type="Rhea" id="RHEA-COMP:9658"/>
        <dbReference type="Rhea" id="RHEA-COMP:9673"/>
        <dbReference type="ChEBI" id="CHEBI:30616"/>
        <dbReference type="ChEBI" id="CHEBI:32682"/>
        <dbReference type="ChEBI" id="CHEBI:33019"/>
        <dbReference type="ChEBI" id="CHEBI:78442"/>
        <dbReference type="ChEBI" id="CHEBI:78513"/>
        <dbReference type="ChEBI" id="CHEBI:456215"/>
        <dbReference type="EC" id="6.1.1.19"/>
    </reaction>
</comment>
<dbReference type="PANTHER" id="PTHR11956:SF5">
    <property type="entry name" value="ARGININE--TRNA LIGASE, CYTOPLASMIC"/>
    <property type="match status" value="1"/>
</dbReference>
<dbReference type="FunFam" id="1.10.730.10:FF:000008">
    <property type="entry name" value="Arginine--tRNA ligase"/>
    <property type="match status" value="1"/>
</dbReference>
<dbReference type="InterPro" id="IPR036695">
    <property type="entry name" value="Arg-tRNA-synth_N_sf"/>
</dbReference>
<keyword evidence="7 11" id="KW-0067">ATP-binding</keyword>
<feature type="domain" description="Arginyl tRNA synthetase N-terminal" evidence="14">
    <location>
        <begin position="4"/>
        <end position="93"/>
    </location>
</feature>
<dbReference type="Gene3D" id="3.40.50.620">
    <property type="entry name" value="HUPs"/>
    <property type="match status" value="1"/>
</dbReference>
<dbReference type="EC" id="6.1.1.19" evidence="11"/>
<comment type="similarity">
    <text evidence="2 11 12">Belongs to the class-I aminoacyl-tRNA synthetase family.</text>
</comment>
<comment type="caution">
    <text evidence="15">The sequence shown here is derived from an EMBL/GenBank/DDBJ whole genome shotgun (WGS) entry which is preliminary data.</text>
</comment>
<evidence type="ECO:0000256" key="4">
    <source>
        <dbReference type="ARBA" id="ARBA00022490"/>
    </source>
</evidence>
<dbReference type="PANTHER" id="PTHR11956">
    <property type="entry name" value="ARGINYL-TRNA SYNTHETASE"/>
    <property type="match status" value="1"/>
</dbReference>
<dbReference type="InterPro" id="IPR005148">
    <property type="entry name" value="Arg-tRNA-synth_N"/>
</dbReference>
<evidence type="ECO:0000256" key="3">
    <source>
        <dbReference type="ARBA" id="ARBA00011245"/>
    </source>
</evidence>
<dbReference type="InterPro" id="IPR001412">
    <property type="entry name" value="aa-tRNA-synth_I_CS"/>
</dbReference>
<protein>
    <recommendedName>
        <fullName evidence="11">Arginine--tRNA ligase</fullName>
        <ecNumber evidence="11">6.1.1.19</ecNumber>
    </recommendedName>
    <alternativeName>
        <fullName evidence="11">Arginyl-tRNA synthetase</fullName>
        <shortName evidence="11">ArgRS</shortName>
    </alternativeName>
</protein>
<dbReference type="OrthoDB" id="9803211at2"/>
<evidence type="ECO:0000313" key="15">
    <source>
        <dbReference type="EMBL" id="THV42879.1"/>
    </source>
</evidence>
<proteinExistence type="inferred from homology"/>
<dbReference type="InterPro" id="IPR001278">
    <property type="entry name" value="Arg-tRNA-ligase"/>
</dbReference>
<evidence type="ECO:0000259" key="13">
    <source>
        <dbReference type="SMART" id="SM00836"/>
    </source>
</evidence>
<comment type="subcellular location">
    <subcellularLocation>
        <location evidence="1 11">Cytoplasm</location>
    </subcellularLocation>
</comment>
<gene>
    <name evidence="11" type="primary">argS</name>
    <name evidence="15" type="ORF">FAB82_03780</name>
</gene>
<dbReference type="GO" id="GO:0005524">
    <property type="term" value="F:ATP binding"/>
    <property type="evidence" value="ECO:0007669"/>
    <property type="project" value="UniProtKB-UniRule"/>
</dbReference>
<dbReference type="SUPFAM" id="SSF52374">
    <property type="entry name" value="Nucleotidylyl transferase"/>
    <property type="match status" value="1"/>
</dbReference>
<evidence type="ECO:0000256" key="1">
    <source>
        <dbReference type="ARBA" id="ARBA00004496"/>
    </source>
</evidence>
<evidence type="ECO:0000256" key="8">
    <source>
        <dbReference type="ARBA" id="ARBA00022917"/>
    </source>
</evidence>
<sequence length="549" mass="59328">MTPETLAEKVLSATRTVFADLGLDTAVLPDKTAVERPRNPEHGDYASNIALQVAKKAGANPRELAAGIAAKLAETDGVSKADIAGPGFLNITLDAAAAGEIAGRVIAAGTAYGYNTSMEGVNANLEFVSANPTGPIHAGGTRWAAMGDALARVMRASGAKVTSEYYVNDAGAQIDHFAASLLARAKDEPTPENGYVGAYIDEIAADVLKRRPEALEADDALDIFRTVGLELMLDDIKATLADFGTHFDVFFSEKSLHDKGELEVAVDRLAKLGHVYEADGATWLRTTTFGDDKDRVLKNSKGAWTYFASDCAYYLDKRERGFGKLVFMLGADHHGYVGRMQAISQAFGDEPGTMEILIGQFVNLLRDGEPIRLSKRAGNVVTLNDIVDAVGIDATRYALTRYSADSTIDLDIDLWTKHSSDNPVYYVQYAHARISGVLRNAAERSAERGGAYDASLLTHPREVDLALALAEFPAVVAAAADLREPHRVARYAEDLAAAYHRFQHDCRILPYPDEEFTETGRARLWLADATRVVIANSLAMLGVSAPERM</sequence>